<evidence type="ECO:0000313" key="1">
    <source>
        <dbReference type="EMBL" id="CAF4386940.1"/>
    </source>
</evidence>
<dbReference type="EMBL" id="CAJOBI010054303">
    <property type="protein sequence ID" value="CAF4386940.1"/>
    <property type="molecule type" value="Genomic_DNA"/>
</dbReference>
<name>A0A8S2VRV5_9BILA</name>
<reference evidence="1" key="1">
    <citation type="submission" date="2021-02" db="EMBL/GenBank/DDBJ databases">
        <authorList>
            <person name="Nowell W R."/>
        </authorList>
    </citation>
    <scope>NUCLEOTIDE SEQUENCE</scope>
</reference>
<gene>
    <name evidence="2" type="ORF">GIL414_LOCUS30341</name>
    <name evidence="1" type="ORF">SMN809_LOCUS29828</name>
</gene>
<accession>A0A8S2VRV5</accession>
<dbReference type="Proteomes" id="UP000676336">
    <property type="component" value="Unassembled WGS sequence"/>
</dbReference>
<dbReference type="Proteomes" id="UP000681720">
    <property type="component" value="Unassembled WGS sequence"/>
</dbReference>
<evidence type="ECO:0000313" key="2">
    <source>
        <dbReference type="EMBL" id="CAF4405053.1"/>
    </source>
</evidence>
<dbReference type="Pfam" id="PF25555">
    <property type="entry name" value="RAB3A-like_C"/>
    <property type="match status" value="1"/>
</dbReference>
<protein>
    <submittedName>
        <fullName evidence="1">Uncharacterized protein</fullName>
    </submittedName>
</protein>
<comment type="caution">
    <text evidence="1">The sequence shown here is derived from an EMBL/GenBank/DDBJ whole genome shotgun (WGS) entry which is preliminary data.</text>
</comment>
<dbReference type="EMBL" id="CAJOBJ010057882">
    <property type="protein sequence ID" value="CAF4405053.1"/>
    <property type="molecule type" value="Genomic_DNA"/>
</dbReference>
<dbReference type="AlphaFoldDB" id="A0A8S2VRV5"/>
<evidence type="ECO:0000313" key="3">
    <source>
        <dbReference type="Proteomes" id="UP000676336"/>
    </source>
</evidence>
<feature type="non-terminal residue" evidence="1">
    <location>
        <position position="1"/>
    </location>
</feature>
<proteinExistence type="predicted"/>
<organism evidence="1 3">
    <name type="scientific">Rotaria magnacalcarata</name>
    <dbReference type="NCBI Taxonomy" id="392030"/>
    <lineage>
        <taxon>Eukaryota</taxon>
        <taxon>Metazoa</taxon>
        <taxon>Spiralia</taxon>
        <taxon>Gnathifera</taxon>
        <taxon>Rotifera</taxon>
        <taxon>Eurotatoria</taxon>
        <taxon>Bdelloidea</taxon>
        <taxon>Philodinida</taxon>
        <taxon>Philodinidae</taxon>
        <taxon>Rotaria</taxon>
    </lineage>
</organism>
<sequence length="51" mass="6008">MSTTQNSIDNILSREFICWEEKPSIERDSSVFMHRIYNEDILPCLTFPNAD</sequence>